<keyword evidence="2" id="KW-1185">Reference proteome</keyword>
<accession>A0A897NNZ5</accession>
<dbReference type="EMBL" id="CP064791">
    <property type="protein sequence ID" value="QSG14492.1"/>
    <property type="molecule type" value="Genomic_DNA"/>
</dbReference>
<evidence type="ECO:0000313" key="2">
    <source>
        <dbReference type="Proteomes" id="UP000663292"/>
    </source>
</evidence>
<organism evidence="1 2">
    <name type="scientific">Halapricum desulfuricans</name>
    <dbReference type="NCBI Taxonomy" id="2841257"/>
    <lineage>
        <taxon>Archaea</taxon>
        <taxon>Methanobacteriati</taxon>
        <taxon>Methanobacteriota</taxon>
        <taxon>Stenosarchaea group</taxon>
        <taxon>Halobacteria</taxon>
        <taxon>Halobacteriales</taxon>
        <taxon>Haloarculaceae</taxon>
        <taxon>Halapricum</taxon>
    </lineage>
</organism>
<dbReference type="Proteomes" id="UP000663292">
    <property type="component" value="Chromosome"/>
</dbReference>
<proteinExistence type="predicted"/>
<sequence>MNAPDNCHVSVVSGTEYFLCWRNVSSEHSRYYPVQAKIPHDRNHHTSAFI</sequence>
<name>A0A897NNZ5_9EURY</name>
<evidence type="ECO:0000313" key="1">
    <source>
        <dbReference type="EMBL" id="QSG14492.1"/>
    </source>
</evidence>
<dbReference type="AlphaFoldDB" id="A0A897NNZ5"/>
<protein>
    <submittedName>
        <fullName evidence="1">Uncharacterized protein</fullName>
    </submittedName>
</protein>
<gene>
    <name evidence="1" type="ORF">HSEST_0952</name>
</gene>
<reference evidence="1 2" key="1">
    <citation type="submission" date="2020-11" db="EMBL/GenBank/DDBJ databases">
        <title>Carbohydrate-dependent, anaerobic sulfur respiration: A novel catabolism in halophilic archaea.</title>
        <authorList>
            <person name="Sorokin D.Y."/>
            <person name="Messina E."/>
            <person name="Smedile F."/>
            <person name="La Cono V."/>
            <person name="Hallsworth J.E."/>
            <person name="Yakimov M.M."/>
        </authorList>
    </citation>
    <scope>NUCLEOTIDE SEQUENCE [LARGE SCALE GENOMIC DNA]</scope>
    <source>
        <strain evidence="1 2">HSR-Est</strain>
    </source>
</reference>